<evidence type="ECO:0000313" key="2">
    <source>
        <dbReference type="Proteomes" id="UP001183006"/>
    </source>
</evidence>
<keyword evidence="2" id="KW-1185">Reference proteome</keyword>
<proteinExistence type="predicted"/>
<organism evidence="1 2">
    <name type="scientific">Methanolobus mangrovi</name>
    <dbReference type="NCBI Taxonomy" id="3072977"/>
    <lineage>
        <taxon>Archaea</taxon>
        <taxon>Methanobacteriati</taxon>
        <taxon>Methanobacteriota</taxon>
        <taxon>Stenosarchaea group</taxon>
        <taxon>Methanomicrobia</taxon>
        <taxon>Methanosarcinales</taxon>
        <taxon>Methanosarcinaceae</taxon>
        <taxon>Methanolobus</taxon>
    </lineage>
</organism>
<dbReference type="Proteomes" id="UP001183006">
    <property type="component" value="Chromosome"/>
</dbReference>
<dbReference type="KEGG" id="mmav:RE476_02840"/>
<sequence>MNNDGDYARLYDVSGDVKEIKKGQSLIKVDEMEVCDTVSETKWHYV</sequence>
<protein>
    <submittedName>
        <fullName evidence="1">Uncharacterized protein</fullName>
    </submittedName>
</protein>
<evidence type="ECO:0000313" key="1">
    <source>
        <dbReference type="EMBL" id="WMW22776.1"/>
    </source>
</evidence>
<accession>A0AA51UGI6</accession>
<dbReference type="RefSeq" id="WP_309308890.1">
    <property type="nucleotide sequence ID" value="NZ_CP133594.1"/>
</dbReference>
<gene>
    <name evidence="1" type="ORF">RE476_02840</name>
</gene>
<dbReference type="EMBL" id="CP133594">
    <property type="protein sequence ID" value="WMW22776.1"/>
    <property type="molecule type" value="Genomic_DNA"/>
</dbReference>
<reference evidence="1" key="1">
    <citation type="submission" date="2023-08" db="EMBL/GenBank/DDBJ databases">
        <title>Methanolobus mangrovi sp. nov. and Methanolobus sediminis sp. nov, two novel methylotrophic methanogens isolated from mangrove sediments in China.</title>
        <authorList>
            <person name="Zhou J."/>
        </authorList>
    </citation>
    <scope>NUCLEOTIDE SEQUENCE</scope>
    <source>
        <strain evidence="1">FTZ2</strain>
    </source>
</reference>
<dbReference type="GeneID" id="84229043"/>
<dbReference type="AlphaFoldDB" id="A0AA51UGI6"/>
<name>A0AA51UGI6_9EURY</name>